<accession>W9YRL2</accession>
<reference evidence="1 2" key="1">
    <citation type="submission" date="2013-03" db="EMBL/GenBank/DDBJ databases">
        <title>The Genome Sequence of Capronia epimyces CBS 606.96.</title>
        <authorList>
            <consortium name="The Broad Institute Genomics Platform"/>
            <person name="Cuomo C."/>
            <person name="de Hoog S."/>
            <person name="Gorbushina A."/>
            <person name="Walker B."/>
            <person name="Young S.K."/>
            <person name="Zeng Q."/>
            <person name="Gargeya S."/>
            <person name="Fitzgerald M."/>
            <person name="Haas B."/>
            <person name="Abouelleil A."/>
            <person name="Allen A.W."/>
            <person name="Alvarado L."/>
            <person name="Arachchi H.M."/>
            <person name="Berlin A.M."/>
            <person name="Chapman S.B."/>
            <person name="Gainer-Dewar J."/>
            <person name="Goldberg J."/>
            <person name="Griggs A."/>
            <person name="Gujja S."/>
            <person name="Hansen M."/>
            <person name="Howarth C."/>
            <person name="Imamovic A."/>
            <person name="Ireland A."/>
            <person name="Larimer J."/>
            <person name="McCowan C."/>
            <person name="Murphy C."/>
            <person name="Pearson M."/>
            <person name="Poon T.W."/>
            <person name="Priest M."/>
            <person name="Roberts A."/>
            <person name="Saif S."/>
            <person name="Shea T."/>
            <person name="Sisk P."/>
            <person name="Sykes S."/>
            <person name="Wortman J."/>
            <person name="Nusbaum C."/>
            <person name="Birren B."/>
        </authorList>
    </citation>
    <scope>NUCLEOTIDE SEQUENCE [LARGE SCALE GENOMIC DNA]</scope>
    <source>
        <strain evidence="1 2">CBS 606.96</strain>
    </source>
</reference>
<organism evidence="1 2">
    <name type="scientific">Capronia epimyces CBS 606.96</name>
    <dbReference type="NCBI Taxonomy" id="1182542"/>
    <lineage>
        <taxon>Eukaryota</taxon>
        <taxon>Fungi</taxon>
        <taxon>Dikarya</taxon>
        <taxon>Ascomycota</taxon>
        <taxon>Pezizomycotina</taxon>
        <taxon>Eurotiomycetes</taxon>
        <taxon>Chaetothyriomycetidae</taxon>
        <taxon>Chaetothyriales</taxon>
        <taxon>Herpotrichiellaceae</taxon>
        <taxon>Capronia</taxon>
    </lineage>
</organism>
<sequence length="241" mass="27293">MAERDSKSSCTPLKNPTEARAFQSHISSHYRRWKRISRDIARLYETSRTASWHPAPEESLVNEHHHTSVLRKTPGIADTHKQELIDDGEERTLAAALQRHGNSLSLLMRVPKNGLRHDPFRSLPIPADGCVPLTIDYFLHEWAPEYDIDYASTGHGCPHKSLVFPLAMDHAVLLESLVAMCRVFWLIARDITWHTDAEYIKHQGRALALVQAKLSSEAFADNATLLAIVCLTSIEVRYPRS</sequence>
<name>W9YRL2_9EURO</name>
<evidence type="ECO:0008006" key="3">
    <source>
        <dbReference type="Google" id="ProtNLM"/>
    </source>
</evidence>
<proteinExistence type="predicted"/>
<dbReference type="EMBL" id="AMGY01000004">
    <property type="protein sequence ID" value="EXJ84904.1"/>
    <property type="molecule type" value="Genomic_DNA"/>
</dbReference>
<dbReference type="Proteomes" id="UP000019478">
    <property type="component" value="Unassembled WGS sequence"/>
</dbReference>
<keyword evidence="2" id="KW-1185">Reference proteome</keyword>
<evidence type="ECO:0000313" key="2">
    <source>
        <dbReference type="Proteomes" id="UP000019478"/>
    </source>
</evidence>
<dbReference type="OrthoDB" id="3469225at2759"/>
<dbReference type="RefSeq" id="XP_007733889.1">
    <property type="nucleotide sequence ID" value="XM_007735699.1"/>
</dbReference>
<protein>
    <recommendedName>
        <fullName evidence="3">Transcription factor domain-containing protein</fullName>
    </recommendedName>
</protein>
<dbReference type="GeneID" id="19169689"/>
<evidence type="ECO:0000313" key="1">
    <source>
        <dbReference type="EMBL" id="EXJ84904.1"/>
    </source>
</evidence>
<comment type="caution">
    <text evidence="1">The sequence shown here is derived from an EMBL/GenBank/DDBJ whole genome shotgun (WGS) entry which is preliminary data.</text>
</comment>
<gene>
    <name evidence="1" type="ORF">A1O3_05579</name>
</gene>
<dbReference type="HOGENOM" id="CLU_1151669_0_0_1"/>
<dbReference type="AlphaFoldDB" id="W9YRL2"/>